<dbReference type="RefSeq" id="WP_091983755.1">
    <property type="nucleotide sequence ID" value="NZ_FOLO01000015.1"/>
</dbReference>
<reference evidence="1 2" key="1">
    <citation type="submission" date="2016-10" db="EMBL/GenBank/DDBJ databases">
        <authorList>
            <person name="de Groot N.N."/>
        </authorList>
    </citation>
    <scope>NUCLEOTIDE SEQUENCE [LARGE SCALE GENOMIC DNA]</scope>
    <source>
        <strain evidence="1 2">DSM 6059</strain>
    </source>
</reference>
<sequence length="200" mass="22843">MDKIDLFKLHKADYIASKEPILNEITMANYLVINGIGAPGEASFEDAINALYAMAYTIKMTRKKQNKGDYVICKLEARYFCGSEQCLSEIDKTLWHWQLMIRTPSHVEMTDLKQAAKALFEKGKTPSVNKVMMIEHEFGPCIQMLHIGAYEDEYLSIKQMSAFAVENNLSALGEHCEIHISDPRRIPPERLKTILRMTIV</sequence>
<evidence type="ECO:0000313" key="1">
    <source>
        <dbReference type="EMBL" id="SFC68782.1"/>
    </source>
</evidence>
<dbReference type="AlphaFoldDB" id="A0A1I1L8E3"/>
<gene>
    <name evidence="1" type="ORF">SAMN02745724_02282</name>
</gene>
<dbReference type="Proteomes" id="UP000198862">
    <property type="component" value="Unassembled WGS sequence"/>
</dbReference>
<protein>
    <submittedName>
        <fullName evidence="1">Uncharacterized protein</fullName>
    </submittedName>
</protein>
<dbReference type="EMBL" id="FOLO01000015">
    <property type="protein sequence ID" value="SFC68782.1"/>
    <property type="molecule type" value="Genomic_DNA"/>
</dbReference>
<accession>A0A1I1L8E3</accession>
<name>A0A1I1L8E3_9GAMM</name>
<dbReference type="STRING" id="1123010.SAMN02745724_02282"/>
<proteinExistence type="predicted"/>
<organism evidence="1 2">
    <name type="scientific">Pseudoalteromonas denitrificans DSM 6059</name>
    <dbReference type="NCBI Taxonomy" id="1123010"/>
    <lineage>
        <taxon>Bacteria</taxon>
        <taxon>Pseudomonadati</taxon>
        <taxon>Pseudomonadota</taxon>
        <taxon>Gammaproteobacteria</taxon>
        <taxon>Alteromonadales</taxon>
        <taxon>Pseudoalteromonadaceae</taxon>
        <taxon>Pseudoalteromonas</taxon>
    </lineage>
</organism>
<dbReference type="InterPro" id="IPR011256">
    <property type="entry name" value="Reg_factor_effector_dom_sf"/>
</dbReference>
<evidence type="ECO:0000313" key="2">
    <source>
        <dbReference type="Proteomes" id="UP000198862"/>
    </source>
</evidence>
<dbReference type="OrthoDB" id="4772335at2"/>
<keyword evidence="2" id="KW-1185">Reference proteome</keyword>
<dbReference type="Gene3D" id="3.20.80.10">
    <property type="entry name" value="Regulatory factor, effector binding domain"/>
    <property type="match status" value="1"/>
</dbReference>